<comment type="similarity">
    <text evidence="2">Belongs to the HesA/MoeB/ThiF family.</text>
</comment>
<dbReference type="FunFam" id="3.40.50.720:FF:000033">
    <property type="entry name" value="Adenylyltransferase and sulfurtransferase MOCS3"/>
    <property type="match status" value="1"/>
</dbReference>
<dbReference type="RefSeq" id="WP_008042763.1">
    <property type="nucleotide sequence ID" value="NZ_CH724149.1"/>
</dbReference>
<evidence type="ECO:0000256" key="6">
    <source>
        <dbReference type="ARBA" id="ARBA00052218"/>
    </source>
</evidence>
<dbReference type="InterPro" id="IPR045886">
    <property type="entry name" value="ThiF/MoeB/HesA"/>
</dbReference>
<evidence type="ECO:0000256" key="8">
    <source>
        <dbReference type="ARBA" id="ARBA00063809"/>
    </source>
</evidence>
<dbReference type="GO" id="GO:0005829">
    <property type="term" value="C:cytosol"/>
    <property type="evidence" value="ECO:0007669"/>
    <property type="project" value="TreeGrafter"/>
</dbReference>
<dbReference type="PANTHER" id="PTHR10953:SF240">
    <property type="entry name" value="SULFUR CARRIER PROTEIN THIS ADENYLYLTRANSFERASE"/>
    <property type="match status" value="1"/>
</dbReference>
<evidence type="ECO:0000256" key="12">
    <source>
        <dbReference type="ARBA" id="ARBA00075328"/>
    </source>
</evidence>
<dbReference type="EC" id="2.7.7.80" evidence="9"/>
<dbReference type="Gene3D" id="3.40.50.720">
    <property type="entry name" value="NAD(P)-binding Rossmann-like Domain"/>
    <property type="match status" value="1"/>
</dbReference>
<keyword evidence="15" id="KW-0548">Nucleotidyltransferase</keyword>
<dbReference type="InterPro" id="IPR035985">
    <property type="entry name" value="Ubiquitin-activating_enz"/>
</dbReference>
<evidence type="ECO:0000256" key="10">
    <source>
        <dbReference type="ARBA" id="ARBA00073635"/>
    </source>
</evidence>
<dbReference type="EMBL" id="AAOE01000023">
    <property type="protein sequence ID" value="EAR08282.1"/>
    <property type="molecule type" value="Genomic_DNA"/>
</dbReference>
<dbReference type="GO" id="GO:0008146">
    <property type="term" value="F:sulfotransferase activity"/>
    <property type="evidence" value="ECO:0007669"/>
    <property type="project" value="TreeGrafter"/>
</dbReference>
<comment type="pathway">
    <text evidence="1">Cofactor biosynthesis; molybdopterin biosynthesis.</text>
</comment>
<dbReference type="Proteomes" id="UP000005953">
    <property type="component" value="Unassembled WGS sequence"/>
</dbReference>
<evidence type="ECO:0000256" key="7">
    <source>
        <dbReference type="ARBA" id="ARBA00055169"/>
    </source>
</evidence>
<dbReference type="GO" id="GO:0005524">
    <property type="term" value="F:ATP binding"/>
    <property type="evidence" value="ECO:0007669"/>
    <property type="project" value="UniProtKB-KW"/>
</dbReference>
<gene>
    <name evidence="15" type="ORF">MED297_14067</name>
</gene>
<keyword evidence="4" id="KW-0547">Nucleotide-binding</keyword>
<name>A4BI10_9GAMM</name>
<evidence type="ECO:0000256" key="9">
    <source>
        <dbReference type="ARBA" id="ARBA00066884"/>
    </source>
</evidence>
<evidence type="ECO:0000256" key="5">
    <source>
        <dbReference type="ARBA" id="ARBA00022840"/>
    </source>
</evidence>
<keyword evidence="3 15" id="KW-0808">Transferase</keyword>
<dbReference type="AlphaFoldDB" id="A4BI10"/>
<evidence type="ECO:0000256" key="11">
    <source>
        <dbReference type="ARBA" id="ARBA00075110"/>
    </source>
</evidence>
<evidence type="ECO:0000313" key="15">
    <source>
        <dbReference type="EMBL" id="EAR08282.1"/>
    </source>
</evidence>
<dbReference type="SUPFAM" id="SSF69572">
    <property type="entry name" value="Activating enzymes of the ubiquitin-like proteins"/>
    <property type="match status" value="1"/>
</dbReference>
<evidence type="ECO:0000313" key="16">
    <source>
        <dbReference type="Proteomes" id="UP000005953"/>
    </source>
</evidence>
<evidence type="ECO:0000256" key="3">
    <source>
        <dbReference type="ARBA" id="ARBA00022679"/>
    </source>
</evidence>
<dbReference type="InterPro" id="IPR000594">
    <property type="entry name" value="ThiF_NAD_FAD-bd"/>
</dbReference>
<comment type="function">
    <text evidence="7">Catalyzes the adenylation by ATP of the carboxyl group of the C-terminal glycine of sulfur carrier protein MoaD.</text>
</comment>
<comment type="catalytic activity">
    <reaction evidence="6">
        <text>[molybdopterin-synthase sulfur-carrier protein]-C-terminal Gly-Gly + ATP + H(+) = [molybdopterin-synthase sulfur-carrier protein]-C-terminal Gly-Gly-AMP + diphosphate</text>
        <dbReference type="Rhea" id="RHEA:43616"/>
        <dbReference type="Rhea" id="RHEA-COMP:12159"/>
        <dbReference type="Rhea" id="RHEA-COMP:12202"/>
        <dbReference type="ChEBI" id="CHEBI:15378"/>
        <dbReference type="ChEBI" id="CHEBI:30616"/>
        <dbReference type="ChEBI" id="CHEBI:33019"/>
        <dbReference type="ChEBI" id="CHEBI:90618"/>
        <dbReference type="ChEBI" id="CHEBI:90778"/>
        <dbReference type="EC" id="2.7.7.80"/>
    </reaction>
</comment>
<evidence type="ECO:0000256" key="2">
    <source>
        <dbReference type="ARBA" id="ARBA00009919"/>
    </source>
</evidence>
<comment type="caution">
    <text evidence="15">The sequence shown here is derived from an EMBL/GenBank/DDBJ whole genome shotgun (WGS) entry which is preliminary data.</text>
</comment>
<dbReference type="HOGENOM" id="CLU_013325_10_3_6"/>
<dbReference type="PANTHER" id="PTHR10953">
    <property type="entry name" value="UBIQUITIN-ACTIVATING ENZYME E1"/>
    <property type="match status" value="1"/>
</dbReference>
<evidence type="ECO:0000256" key="13">
    <source>
        <dbReference type="ARBA" id="ARBA00078531"/>
    </source>
</evidence>
<accession>A4BI10</accession>
<sequence length="256" mass="27580">MNELNDDQLLRYARNILLPQVDITGQQQLLASHVVVIGAGGLGAPVLQYLAAAGVGTLTLVDDDVVDETNLQRQVIHRRSNVGQLKVDSAEQAIHDLNPDIRVHKKAVRLSDANVSGLLSGADVMVIGTDNFGSRYTVNQWCAAHSTPLVSGAAIGTSGQLTSFRFSQAEEPCFRCIYEDGQDDALTCATAGVLGPVVGAVGSMMAMETLKLILNQGEPLIGRLMIWDAMTMDWQSFRYQQNPTCPVCQTRIGANL</sequence>
<evidence type="ECO:0000259" key="14">
    <source>
        <dbReference type="Pfam" id="PF00899"/>
    </source>
</evidence>
<evidence type="ECO:0000256" key="4">
    <source>
        <dbReference type="ARBA" id="ARBA00022741"/>
    </source>
</evidence>
<organism evidence="15 16">
    <name type="scientific">Reinekea blandensis MED297</name>
    <dbReference type="NCBI Taxonomy" id="314283"/>
    <lineage>
        <taxon>Bacteria</taxon>
        <taxon>Pseudomonadati</taxon>
        <taxon>Pseudomonadota</taxon>
        <taxon>Gammaproteobacteria</taxon>
        <taxon>Oceanospirillales</taxon>
        <taxon>Saccharospirillaceae</taxon>
        <taxon>Reinekea</taxon>
    </lineage>
</organism>
<comment type="subunit">
    <text evidence="8">Homodimer. Forms a stable heterotetrameric complex of 2 MoeB and 2 MoaD during adenylation of MoaD.</text>
</comment>
<keyword evidence="16" id="KW-1185">Reference proteome</keyword>
<dbReference type="CDD" id="cd00757">
    <property type="entry name" value="ThiF_MoeB_HesA_family"/>
    <property type="match status" value="1"/>
</dbReference>
<dbReference type="STRING" id="314283.MED297_14067"/>
<proteinExistence type="inferred from homology"/>
<dbReference type="GO" id="GO:0008641">
    <property type="term" value="F:ubiquitin-like modifier activating enzyme activity"/>
    <property type="evidence" value="ECO:0007669"/>
    <property type="project" value="InterPro"/>
</dbReference>
<dbReference type="GO" id="GO:0061605">
    <property type="term" value="F:molybdopterin-synthase adenylyltransferase activity"/>
    <property type="evidence" value="ECO:0007669"/>
    <property type="project" value="UniProtKB-EC"/>
</dbReference>
<dbReference type="Pfam" id="PF00899">
    <property type="entry name" value="ThiF"/>
    <property type="match status" value="1"/>
</dbReference>
<feature type="domain" description="THIF-type NAD/FAD binding fold" evidence="14">
    <location>
        <begin position="12"/>
        <end position="247"/>
    </location>
</feature>
<protein>
    <recommendedName>
        <fullName evidence="10">Molybdopterin-synthase adenylyltransferase</fullName>
        <ecNumber evidence="9">2.7.7.80</ecNumber>
    </recommendedName>
    <alternativeName>
        <fullName evidence="13">MoaD protein adenylase</fullName>
    </alternativeName>
    <alternativeName>
        <fullName evidence="11">Molybdopterin-converting factor subunit 1 adenylase</fullName>
    </alternativeName>
    <alternativeName>
        <fullName evidence="12">Sulfur carrier protein MoaD adenylyltransferase</fullName>
    </alternativeName>
</protein>
<keyword evidence="5" id="KW-0067">ATP-binding</keyword>
<dbReference type="GO" id="GO:0004792">
    <property type="term" value="F:thiosulfate-cyanide sulfurtransferase activity"/>
    <property type="evidence" value="ECO:0007669"/>
    <property type="project" value="TreeGrafter"/>
</dbReference>
<reference evidence="15 16" key="1">
    <citation type="submission" date="2006-02" db="EMBL/GenBank/DDBJ databases">
        <authorList>
            <person name="Pinhassi J."/>
            <person name="Pedros-Alio C."/>
            <person name="Ferriera S."/>
            <person name="Johnson J."/>
            <person name="Kravitz S."/>
            <person name="Halpern A."/>
            <person name="Remington K."/>
            <person name="Beeson K."/>
            <person name="Tran B."/>
            <person name="Rogers Y.-H."/>
            <person name="Friedman R."/>
            <person name="Venter J.C."/>
        </authorList>
    </citation>
    <scope>NUCLEOTIDE SEQUENCE [LARGE SCALE GENOMIC DNA]</scope>
    <source>
        <strain evidence="15 16">MED297</strain>
    </source>
</reference>
<evidence type="ECO:0000256" key="1">
    <source>
        <dbReference type="ARBA" id="ARBA00005046"/>
    </source>
</evidence>
<dbReference type="NCBIfam" id="NF004281">
    <property type="entry name" value="PRK05690.1"/>
    <property type="match status" value="1"/>
</dbReference>